<accession>A0A1T4JNC5</accession>
<dbReference type="AlphaFoldDB" id="A0A1T4JNC5"/>
<dbReference type="STRING" id="1121925.SAMN02746011_00214"/>
<dbReference type="Gene3D" id="3.40.630.30">
    <property type="match status" value="1"/>
</dbReference>
<keyword evidence="3" id="KW-1185">Reference proteome</keyword>
<dbReference type="GO" id="GO:0016747">
    <property type="term" value="F:acyltransferase activity, transferring groups other than amino-acyl groups"/>
    <property type="evidence" value="ECO:0007669"/>
    <property type="project" value="InterPro"/>
</dbReference>
<protein>
    <submittedName>
        <fullName evidence="2">Diamine N-acetyltransferase</fullName>
    </submittedName>
</protein>
<evidence type="ECO:0000313" key="3">
    <source>
        <dbReference type="Proteomes" id="UP000189941"/>
    </source>
</evidence>
<dbReference type="EMBL" id="FUWO01000001">
    <property type="protein sequence ID" value="SJZ31535.1"/>
    <property type="molecule type" value="Genomic_DNA"/>
</dbReference>
<dbReference type="PROSITE" id="PS51186">
    <property type="entry name" value="GNAT"/>
    <property type="match status" value="1"/>
</dbReference>
<dbReference type="PANTHER" id="PTHR43415">
    <property type="entry name" value="SPERMIDINE N(1)-ACETYLTRANSFERASE"/>
    <property type="match status" value="1"/>
</dbReference>
<dbReference type="SUPFAM" id="SSF55729">
    <property type="entry name" value="Acyl-CoA N-acyltransferases (Nat)"/>
    <property type="match status" value="1"/>
</dbReference>
<dbReference type="CDD" id="cd04301">
    <property type="entry name" value="NAT_SF"/>
    <property type="match status" value="1"/>
</dbReference>
<evidence type="ECO:0000313" key="2">
    <source>
        <dbReference type="EMBL" id="SJZ31535.1"/>
    </source>
</evidence>
<proteinExistence type="predicted"/>
<dbReference type="InterPro" id="IPR000182">
    <property type="entry name" value="GNAT_dom"/>
</dbReference>
<dbReference type="RefSeq" id="WP_078755079.1">
    <property type="nucleotide sequence ID" value="NZ_FUWO01000001.1"/>
</dbReference>
<name>A0A1T4JNC5_9LACT</name>
<dbReference type="Pfam" id="PF00583">
    <property type="entry name" value="Acetyltransf_1"/>
    <property type="match status" value="1"/>
</dbReference>
<dbReference type="OrthoDB" id="9127144at2"/>
<organism evidence="2 3">
    <name type="scientific">Globicatella sulfidifaciens DSM 15739</name>
    <dbReference type="NCBI Taxonomy" id="1121925"/>
    <lineage>
        <taxon>Bacteria</taxon>
        <taxon>Bacillati</taxon>
        <taxon>Bacillota</taxon>
        <taxon>Bacilli</taxon>
        <taxon>Lactobacillales</taxon>
        <taxon>Aerococcaceae</taxon>
        <taxon>Globicatella</taxon>
    </lineage>
</organism>
<keyword evidence="2" id="KW-0808">Transferase</keyword>
<dbReference type="PANTHER" id="PTHR43415:SF3">
    <property type="entry name" value="GNAT-FAMILY ACETYLTRANSFERASE"/>
    <property type="match status" value="1"/>
</dbReference>
<reference evidence="3" key="1">
    <citation type="submission" date="2017-02" db="EMBL/GenBank/DDBJ databases">
        <authorList>
            <person name="Varghese N."/>
            <person name="Submissions S."/>
        </authorList>
    </citation>
    <scope>NUCLEOTIDE SEQUENCE [LARGE SCALE GENOMIC DNA]</scope>
    <source>
        <strain evidence="3">DSM 15739</strain>
    </source>
</reference>
<feature type="domain" description="N-acetyltransferase" evidence="1">
    <location>
        <begin position="1"/>
        <end position="148"/>
    </location>
</feature>
<dbReference type="Proteomes" id="UP000189941">
    <property type="component" value="Unassembled WGS sequence"/>
</dbReference>
<gene>
    <name evidence="2" type="ORF">SAMN02746011_00214</name>
</gene>
<sequence>MNLAQITEKNIYDVIALKLKNSQETFVRDPQFSLAESYYYRDDDTVFLFALEEQGKVVGFLSLITEIEEKTVYIWRIVIGDQFQSKGYGRKALRSIEEYVRSLEGYEKIVSDYVMNNVAMKHLLESEGYIETGKQEEWNEIIMAKRLER</sequence>
<evidence type="ECO:0000259" key="1">
    <source>
        <dbReference type="PROSITE" id="PS51186"/>
    </source>
</evidence>
<dbReference type="InterPro" id="IPR016181">
    <property type="entry name" value="Acyl_CoA_acyltransferase"/>
</dbReference>